<name>A0AA35NW62_9SAUR</name>
<accession>A0AA35NW62</accession>
<evidence type="ECO:0000313" key="1">
    <source>
        <dbReference type="EMBL" id="CAI5766014.1"/>
    </source>
</evidence>
<organism evidence="1 2">
    <name type="scientific">Podarcis lilfordi</name>
    <name type="common">Lilford's wall lizard</name>
    <dbReference type="NCBI Taxonomy" id="74358"/>
    <lineage>
        <taxon>Eukaryota</taxon>
        <taxon>Metazoa</taxon>
        <taxon>Chordata</taxon>
        <taxon>Craniata</taxon>
        <taxon>Vertebrata</taxon>
        <taxon>Euteleostomi</taxon>
        <taxon>Lepidosauria</taxon>
        <taxon>Squamata</taxon>
        <taxon>Bifurcata</taxon>
        <taxon>Unidentata</taxon>
        <taxon>Episquamata</taxon>
        <taxon>Laterata</taxon>
        <taxon>Lacertibaenia</taxon>
        <taxon>Lacertidae</taxon>
        <taxon>Podarcis</taxon>
    </lineage>
</organism>
<evidence type="ECO:0000313" key="2">
    <source>
        <dbReference type="Proteomes" id="UP001178461"/>
    </source>
</evidence>
<reference evidence="1" key="1">
    <citation type="submission" date="2022-12" db="EMBL/GenBank/DDBJ databases">
        <authorList>
            <person name="Alioto T."/>
            <person name="Alioto T."/>
            <person name="Gomez Garrido J."/>
        </authorList>
    </citation>
    <scope>NUCLEOTIDE SEQUENCE</scope>
</reference>
<keyword evidence="2" id="KW-1185">Reference proteome</keyword>
<dbReference type="EMBL" id="OX395127">
    <property type="protein sequence ID" value="CAI5766014.1"/>
    <property type="molecule type" value="Genomic_DNA"/>
</dbReference>
<protein>
    <submittedName>
        <fullName evidence="1">Uncharacterized protein</fullName>
    </submittedName>
</protein>
<sequence>MQLDYPSLNTQSSMAGQAWNPSLCHASIAKARCFLKKSIKSCHPQPAVWNKTTPGGLCWVDCVSLSVEVYAIRIKGPYFQENIFRIGRGAVFLSAYRLHNSPVKFA</sequence>
<dbReference type="Proteomes" id="UP001178461">
    <property type="component" value="Chromosome 2"/>
</dbReference>
<gene>
    <name evidence="1" type="ORF">PODLI_1B001620</name>
</gene>
<proteinExistence type="predicted"/>
<dbReference type="AlphaFoldDB" id="A0AA35NW62"/>